<comment type="caution">
    <text evidence="1">The sequence shown here is derived from an EMBL/GenBank/DDBJ whole genome shotgun (WGS) entry which is preliminary data.</text>
</comment>
<protein>
    <submittedName>
        <fullName evidence="1">Glycosyltransferase family 4 protein</fullName>
    </submittedName>
</protein>
<name>A0ABU5LST9_9SPHN</name>
<dbReference type="SUPFAM" id="SSF53756">
    <property type="entry name" value="UDP-Glycosyltransferase/glycogen phosphorylase"/>
    <property type="match status" value="1"/>
</dbReference>
<dbReference type="Gene3D" id="3.40.50.2000">
    <property type="entry name" value="Glycogen Phosphorylase B"/>
    <property type="match status" value="1"/>
</dbReference>
<gene>
    <name evidence="1" type="ORF">N4G62_13300</name>
</gene>
<accession>A0ABU5LST9</accession>
<sequence>MDQPESPNSKKTILFFFNGSFVNCENGAQWRAYSSLSYLVRQGFSVRVYSYSNYKVRPWHQADIAAFANHFPKATLHLERCSRGLAILAKAKKFLSGLLPTWTPWLMRMSMPGLTPIYDQLRAAGIDAVFVNYTTGTLDLNGLEPGRVIVDTHDLLFVQFAKRTGRSIFAGRVIQKFRSETSLLTACAATIGIANADTALFRLCLGDKPILFIPDFGTIRVAQTRSNQASIGRLLFVGSDNPFNVEGLAHFLATWSDLVEQIGLDVAGKVSRHPDVVSATTSISNIRLLGYVDDLGALYANARAVISPVDGTGIKIKVLEALAAGVPVFGSAHTLQGLPPDHDGCVFPIDEVMPALLGDPERLKHASQAAYAWSSSLAVSSGLTDLAVMLHHLTTRRQHR</sequence>
<reference evidence="2" key="1">
    <citation type="submission" date="2023-07" db="EMBL/GenBank/DDBJ databases">
        <title>Whole genome sequence analysis of rice epiphytic Sphingomonas sanguinis OsEp_Plm_15B2.</title>
        <authorList>
            <person name="Sahu K.P."/>
            <person name="Asharani P."/>
            <person name="Reddy B."/>
            <person name="Kumar A."/>
        </authorList>
    </citation>
    <scope>NUCLEOTIDE SEQUENCE [LARGE SCALE GENOMIC DNA]</scope>
    <source>
        <strain evidence="2">OsEp_Plm_15B2</strain>
    </source>
</reference>
<dbReference type="Pfam" id="PF13692">
    <property type="entry name" value="Glyco_trans_1_4"/>
    <property type="match status" value="1"/>
</dbReference>
<evidence type="ECO:0000313" key="2">
    <source>
        <dbReference type="Proteomes" id="UP001292182"/>
    </source>
</evidence>
<dbReference type="RefSeq" id="WP_322539808.1">
    <property type="nucleotide sequence ID" value="NZ_JAOBTW010000014.1"/>
</dbReference>
<proteinExistence type="predicted"/>
<keyword evidence="2" id="KW-1185">Reference proteome</keyword>
<evidence type="ECO:0000313" key="1">
    <source>
        <dbReference type="EMBL" id="MDZ7283003.1"/>
    </source>
</evidence>
<organism evidence="1 2">
    <name type="scientific">Sphingomonas sanguinis</name>
    <dbReference type="NCBI Taxonomy" id="33051"/>
    <lineage>
        <taxon>Bacteria</taxon>
        <taxon>Pseudomonadati</taxon>
        <taxon>Pseudomonadota</taxon>
        <taxon>Alphaproteobacteria</taxon>
        <taxon>Sphingomonadales</taxon>
        <taxon>Sphingomonadaceae</taxon>
        <taxon>Sphingomonas</taxon>
    </lineage>
</organism>
<dbReference type="EMBL" id="JAOBTW010000014">
    <property type="protein sequence ID" value="MDZ7283003.1"/>
    <property type="molecule type" value="Genomic_DNA"/>
</dbReference>
<dbReference type="Proteomes" id="UP001292182">
    <property type="component" value="Unassembled WGS sequence"/>
</dbReference>